<feature type="signal peptide" evidence="2">
    <location>
        <begin position="1"/>
        <end position="26"/>
    </location>
</feature>
<evidence type="ECO:0008006" key="5">
    <source>
        <dbReference type="Google" id="ProtNLM"/>
    </source>
</evidence>
<feature type="compositionally biased region" description="Polar residues" evidence="1">
    <location>
        <begin position="1006"/>
        <end position="1033"/>
    </location>
</feature>
<protein>
    <recommendedName>
        <fullName evidence="5">Hyphally-regulated cell wall protein N-terminal domain-containing protein</fullName>
    </recommendedName>
</protein>
<feature type="compositionally biased region" description="Polar residues" evidence="1">
    <location>
        <begin position="71"/>
        <end position="95"/>
    </location>
</feature>
<organism evidence="3 4">
    <name type="scientific">Rhizodiscina lignyota</name>
    <dbReference type="NCBI Taxonomy" id="1504668"/>
    <lineage>
        <taxon>Eukaryota</taxon>
        <taxon>Fungi</taxon>
        <taxon>Dikarya</taxon>
        <taxon>Ascomycota</taxon>
        <taxon>Pezizomycotina</taxon>
        <taxon>Dothideomycetes</taxon>
        <taxon>Pleosporomycetidae</taxon>
        <taxon>Aulographales</taxon>
        <taxon>Rhizodiscinaceae</taxon>
        <taxon>Rhizodiscina</taxon>
    </lineage>
</organism>
<dbReference type="Proteomes" id="UP000799772">
    <property type="component" value="Unassembled WGS sequence"/>
</dbReference>
<comment type="caution">
    <text evidence="3">The sequence shown here is derived from an EMBL/GenBank/DDBJ whole genome shotgun (WGS) entry which is preliminary data.</text>
</comment>
<feature type="chain" id="PRO_5040283161" description="Hyphally-regulated cell wall protein N-terminal domain-containing protein" evidence="2">
    <location>
        <begin position="27"/>
        <end position="1057"/>
    </location>
</feature>
<reference evidence="3" key="1">
    <citation type="journal article" date="2020" name="Stud. Mycol.">
        <title>101 Dothideomycetes genomes: a test case for predicting lifestyles and emergence of pathogens.</title>
        <authorList>
            <person name="Haridas S."/>
            <person name="Albert R."/>
            <person name="Binder M."/>
            <person name="Bloem J."/>
            <person name="Labutti K."/>
            <person name="Salamov A."/>
            <person name="Andreopoulos B."/>
            <person name="Baker S."/>
            <person name="Barry K."/>
            <person name="Bills G."/>
            <person name="Bluhm B."/>
            <person name="Cannon C."/>
            <person name="Castanera R."/>
            <person name="Culley D."/>
            <person name="Daum C."/>
            <person name="Ezra D."/>
            <person name="Gonzalez J."/>
            <person name="Henrissat B."/>
            <person name="Kuo A."/>
            <person name="Liang C."/>
            <person name="Lipzen A."/>
            <person name="Lutzoni F."/>
            <person name="Magnuson J."/>
            <person name="Mondo S."/>
            <person name="Nolan M."/>
            <person name="Ohm R."/>
            <person name="Pangilinan J."/>
            <person name="Park H.-J."/>
            <person name="Ramirez L."/>
            <person name="Alfaro M."/>
            <person name="Sun H."/>
            <person name="Tritt A."/>
            <person name="Yoshinaga Y."/>
            <person name="Zwiers L.-H."/>
            <person name="Turgeon B."/>
            <person name="Goodwin S."/>
            <person name="Spatafora J."/>
            <person name="Crous P."/>
            <person name="Grigoriev I."/>
        </authorList>
    </citation>
    <scope>NUCLEOTIDE SEQUENCE</scope>
    <source>
        <strain evidence="3">CBS 133067</strain>
    </source>
</reference>
<dbReference type="AlphaFoldDB" id="A0A9P4M7I0"/>
<evidence type="ECO:0000313" key="4">
    <source>
        <dbReference type="Proteomes" id="UP000799772"/>
    </source>
</evidence>
<feature type="compositionally biased region" description="Low complexity" evidence="1">
    <location>
        <begin position="380"/>
        <end position="408"/>
    </location>
</feature>
<feature type="compositionally biased region" description="Low complexity" evidence="1">
    <location>
        <begin position="46"/>
        <end position="68"/>
    </location>
</feature>
<evidence type="ECO:0000256" key="1">
    <source>
        <dbReference type="SAM" id="MobiDB-lite"/>
    </source>
</evidence>
<sequence length="1057" mass="103901">MSLSRSFCRALATLLLLSLGGLLVQGSNEVGFQDAPRLHFPRQISNSSKTIVSSSSSSRSSASMPGLSPETAATSTRQSVNDNTPQHPTNPSGIQPNSVSNISNPASAPSNSTTAVNQVNPPLSTGFTATNATITAPAGLATTGVTPNNGTLFLAGQHVTIFCLYQPVYFRHRGIHPNRNNTSLYSYEYFNGRLLADNCGNHLFYGWVLFYGKNHTFSLVRLFYWPTPGPNPPVSSTSLSGREFFSPSVYWSFDNIYTSDLCNPNPNAIGTTAILSLPAGQVSILFRPPNATEDGTSATKPFALSSLANCPATPTSGQFIFNTTCVPLLAFPTEVTSLFDWSTCIPFFNGVRDPPTALQSAGVLAAPTDSSSSPPPPTSSPTAEPESTTRPSQAPSTRPAPPASSSVEGSGGNSNGGGSGGSSSGPGSSSPPPSTIGGSSSANNAPGPSSGSNPTPSGNDGDSSSSNNAPGPSSGSNPTPSGNDANPGSNNAPGSLSGSNPIPSGGDANSASKDTPGSSSSSNPTPPSSGSSGSDIPGSNSPGSESSGSPGDSENAGGSSSGNSGTPAAITSIGGVTATPISGNSVVIGSQTLSPGGPPATISIGQTGAGGGGTNAGNQGGSSVVVSVGSSNLVVGSSTLGLPQATNTGVSVGGQSLIPISTGSASGGISIAGSGLTAAPGQAPAVISGKTTISVNPSGSVVVESGGVSSTIPAEAIRSPVNIGGQLLTPVGSNTLVVDHSTISSGGPGLTLGSSTTISIGTSNNIIIAGSDGTSTVAFSDLETQSTLSKITLGAQDVVPITNGPHSGEVLVGGSLTLSQESALTVDGTKISLGSSELVVGHETIPISNGVFLTPAAVTAGAILAGGTPITAGSNGDVVANSKTLKPGEGTQIDGTSISVLSDGSVVIQGHTFAIPSSGQVVEATGTALQIGSDKITTDGFGDLIIGTVTIKPGSETTLDGHTLSVGSSRTVVIDGSTFSLPPSSTANGDAIASLIMSGIAHGDLPSSSTQRPSASATPTQGSPAATSSSNNAKGLRAPTAALRLALGLILGTYLFI</sequence>
<feature type="compositionally biased region" description="Gly residues" evidence="1">
    <location>
        <begin position="607"/>
        <end position="618"/>
    </location>
</feature>
<proteinExistence type="predicted"/>
<feature type="compositionally biased region" description="Low complexity" evidence="1">
    <location>
        <begin position="96"/>
        <end position="117"/>
    </location>
</feature>
<name>A0A9P4M7I0_9PEZI</name>
<keyword evidence="4" id="KW-1185">Reference proteome</keyword>
<accession>A0A9P4M7I0</accession>
<keyword evidence="2" id="KW-0732">Signal</keyword>
<dbReference type="OrthoDB" id="5408642at2759"/>
<evidence type="ECO:0000313" key="3">
    <source>
        <dbReference type="EMBL" id="KAF2100453.1"/>
    </source>
</evidence>
<evidence type="ECO:0000256" key="2">
    <source>
        <dbReference type="SAM" id="SignalP"/>
    </source>
</evidence>
<dbReference type="EMBL" id="ML978124">
    <property type="protein sequence ID" value="KAF2100453.1"/>
    <property type="molecule type" value="Genomic_DNA"/>
</dbReference>
<feature type="compositionally biased region" description="Low complexity" evidence="1">
    <location>
        <begin position="510"/>
        <end position="565"/>
    </location>
</feature>
<feature type="region of interest" description="Disordered" evidence="1">
    <location>
        <begin position="1005"/>
        <end position="1033"/>
    </location>
</feature>
<feature type="compositionally biased region" description="Gly residues" evidence="1">
    <location>
        <begin position="409"/>
        <end position="424"/>
    </location>
</feature>
<gene>
    <name evidence="3" type="ORF">NA57DRAFT_54541</name>
</gene>
<feature type="region of interest" description="Disordered" evidence="1">
    <location>
        <begin position="46"/>
        <end position="122"/>
    </location>
</feature>
<feature type="compositionally biased region" description="Polar residues" evidence="1">
    <location>
        <begin position="486"/>
        <end position="502"/>
    </location>
</feature>
<feature type="region of interest" description="Disordered" evidence="1">
    <location>
        <begin position="589"/>
        <end position="618"/>
    </location>
</feature>
<feature type="compositionally biased region" description="Low complexity" evidence="1">
    <location>
        <begin position="435"/>
        <end position="484"/>
    </location>
</feature>
<feature type="region of interest" description="Disordered" evidence="1">
    <location>
        <begin position="361"/>
        <end position="571"/>
    </location>
</feature>